<feature type="compositionally biased region" description="Low complexity" evidence="2">
    <location>
        <begin position="131"/>
        <end position="141"/>
    </location>
</feature>
<dbReference type="PROSITE" id="PS50033">
    <property type="entry name" value="UBX"/>
    <property type="match status" value="1"/>
</dbReference>
<dbReference type="Pfam" id="PF00789">
    <property type="entry name" value="UBX"/>
    <property type="match status" value="1"/>
</dbReference>
<sequence>MGEPQPSGSAAAPSTSTGRATTEVKAGGSKDKSQQGGVRTLRDLSGTAEDEDDDDEKDPNYFTGGEKSGLAVQGGPSQNSQDPIQGLLDRARRNMDRPGGDDAPARPARFSGRGVTLGGDDAPSEVVVEDTPPATGTRAAARPRVSRVLHLWSDGFSVDDGDLYRYDDPANRETLAMIQSGRAPIHLLNVDQGQEVDLALDVQKETKYVRPKAQYKPFSGQGQRLGSPTPGVTTTASSSTQQAPAAAAPVAATAKEPEQVQVDSSAPTLSLQIRLGDGTRLASRFNTTHTIGDVYDFVNRASPAQREYALMTTFPSKELDDKNAVLGELAEFKRGGVVVQKWK</sequence>
<dbReference type="InterPro" id="IPR012989">
    <property type="entry name" value="SEP_domain"/>
</dbReference>
<evidence type="ECO:0000259" key="4">
    <source>
        <dbReference type="PROSITE" id="PS51399"/>
    </source>
</evidence>
<gene>
    <name evidence="5" type="ORF">BT63DRAFT_431306</name>
</gene>
<feature type="region of interest" description="Disordered" evidence="2">
    <location>
        <begin position="1"/>
        <end position="141"/>
    </location>
</feature>
<feature type="compositionally biased region" description="Acidic residues" evidence="2">
    <location>
        <begin position="48"/>
        <end position="57"/>
    </location>
</feature>
<dbReference type="GO" id="GO:0043161">
    <property type="term" value="P:proteasome-mediated ubiquitin-dependent protein catabolic process"/>
    <property type="evidence" value="ECO:0007669"/>
    <property type="project" value="TreeGrafter"/>
</dbReference>
<dbReference type="FunFam" id="3.30.420.210:FF:000002">
    <property type="entry name" value="UBX domain-containing protein 1"/>
    <property type="match status" value="1"/>
</dbReference>
<accession>A0A6A6UK87</accession>
<dbReference type="Gene3D" id="3.10.20.90">
    <property type="entry name" value="Phosphatidylinositol 3-kinase Catalytic Subunit, Chain A, domain 1"/>
    <property type="match status" value="1"/>
</dbReference>
<dbReference type="SMART" id="SM00166">
    <property type="entry name" value="UBX"/>
    <property type="match status" value="1"/>
</dbReference>
<dbReference type="InterPro" id="IPR036241">
    <property type="entry name" value="NSFL1C_SEP_dom_sf"/>
</dbReference>
<evidence type="ECO:0000256" key="2">
    <source>
        <dbReference type="SAM" id="MobiDB-lite"/>
    </source>
</evidence>
<feature type="domain" description="SEP" evidence="4">
    <location>
        <begin position="144"/>
        <end position="209"/>
    </location>
</feature>
<dbReference type="PROSITE" id="PS51399">
    <property type="entry name" value="SEP"/>
    <property type="match status" value="1"/>
</dbReference>
<evidence type="ECO:0000256" key="1">
    <source>
        <dbReference type="ARBA" id="ARBA00022786"/>
    </source>
</evidence>
<dbReference type="InterPro" id="IPR001012">
    <property type="entry name" value="UBX_dom"/>
</dbReference>
<dbReference type="SMART" id="SM00553">
    <property type="entry name" value="SEP"/>
    <property type="match status" value="1"/>
</dbReference>
<dbReference type="SUPFAM" id="SSF54236">
    <property type="entry name" value="Ubiquitin-like"/>
    <property type="match status" value="1"/>
</dbReference>
<dbReference type="CDD" id="cd01770">
    <property type="entry name" value="UBX_UBXN2"/>
    <property type="match status" value="1"/>
</dbReference>
<dbReference type="GO" id="GO:0007030">
    <property type="term" value="P:Golgi organization"/>
    <property type="evidence" value="ECO:0007669"/>
    <property type="project" value="TreeGrafter"/>
</dbReference>
<dbReference type="PANTHER" id="PTHR23333">
    <property type="entry name" value="UBX DOMAIN CONTAINING PROTEIN"/>
    <property type="match status" value="1"/>
</dbReference>
<feature type="compositionally biased region" description="Low complexity" evidence="2">
    <location>
        <begin position="232"/>
        <end position="247"/>
    </location>
</feature>
<dbReference type="InterPro" id="IPR029071">
    <property type="entry name" value="Ubiquitin-like_domsf"/>
</dbReference>
<proteinExistence type="predicted"/>
<dbReference type="GO" id="GO:0005634">
    <property type="term" value="C:nucleus"/>
    <property type="evidence" value="ECO:0007669"/>
    <property type="project" value="TreeGrafter"/>
</dbReference>
<dbReference type="OrthoDB" id="25887at2759"/>
<evidence type="ECO:0000313" key="6">
    <source>
        <dbReference type="Proteomes" id="UP000799302"/>
    </source>
</evidence>
<feature type="compositionally biased region" description="Low complexity" evidence="2">
    <location>
        <begin position="1"/>
        <end position="21"/>
    </location>
</feature>
<dbReference type="GO" id="GO:0000045">
    <property type="term" value="P:autophagosome assembly"/>
    <property type="evidence" value="ECO:0007669"/>
    <property type="project" value="TreeGrafter"/>
</dbReference>
<dbReference type="GO" id="GO:0043130">
    <property type="term" value="F:ubiquitin binding"/>
    <property type="evidence" value="ECO:0007669"/>
    <property type="project" value="TreeGrafter"/>
</dbReference>
<reference evidence="5" key="1">
    <citation type="journal article" date="2020" name="Stud. Mycol.">
        <title>101 Dothideomycetes genomes: a test case for predicting lifestyles and emergence of pathogens.</title>
        <authorList>
            <person name="Haridas S."/>
            <person name="Albert R."/>
            <person name="Binder M."/>
            <person name="Bloem J."/>
            <person name="Labutti K."/>
            <person name="Salamov A."/>
            <person name="Andreopoulos B."/>
            <person name="Baker S."/>
            <person name="Barry K."/>
            <person name="Bills G."/>
            <person name="Bluhm B."/>
            <person name="Cannon C."/>
            <person name="Castanera R."/>
            <person name="Culley D."/>
            <person name="Daum C."/>
            <person name="Ezra D."/>
            <person name="Gonzalez J."/>
            <person name="Henrissat B."/>
            <person name="Kuo A."/>
            <person name="Liang C."/>
            <person name="Lipzen A."/>
            <person name="Lutzoni F."/>
            <person name="Magnuson J."/>
            <person name="Mondo S."/>
            <person name="Nolan M."/>
            <person name="Ohm R."/>
            <person name="Pangilinan J."/>
            <person name="Park H.-J."/>
            <person name="Ramirez L."/>
            <person name="Alfaro M."/>
            <person name="Sun H."/>
            <person name="Tritt A."/>
            <person name="Yoshinaga Y."/>
            <person name="Zwiers L.-H."/>
            <person name="Turgeon B."/>
            <person name="Goodwin S."/>
            <person name="Spatafora J."/>
            <person name="Crous P."/>
            <person name="Grigoriev I."/>
        </authorList>
    </citation>
    <scope>NUCLEOTIDE SEQUENCE</scope>
    <source>
        <strain evidence="5">CBS 115976</strain>
    </source>
</reference>
<dbReference type="SUPFAM" id="SSF102848">
    <property type="entry name" value="NSFL1 (p97 ATPase) cofactor p47, SEP domain"/>
    <property type="match status" value="1"/>
</dbReference>
<evidence type="ECO:0000259" key="3">
    <source>
        <dbReference type="PROSITE" id="PS50033"/>
    </source>
</evidence>
<dbReference type="Gene3D" id="3.30.420.210">
    <property type="entry name" value="SEP domain"/>
    <property type="match status" value="1"/>
</dbReference>
<feature type="domain" description="UBX" evidence="3">
    <location>
        <begin position="264"/>
        <end position="339"/>
    </location>
</feature>
<dbReference type="GO" id="GO:0061025">
    <property type="term" value="P:membrane fusion"/>
    <property type="evidence" value="ECO:0007669"/>
    <property type="project" value="TreeGrafter"/>
</dbReference>
<protein>
    <submittedName>
        <fullName evidence="5">SEP-domain-containing protein</fullName>
    </submittedName>
</protein>
<dbReference type="AlphaFoldDB" id="A0A6A6UK87"/>
<dbReference type="Pfam" id="PF08059">
    <property type="entry name" value="SEP"/>
    <property type="match status" value="1"/>
</dbReference>
<name>A0A6A6UK87_9PEZI</name>
<organism evidence="5 6">
    <name type="scientific">Microthyrium microscopicum</name>
    <dbReference type="NCBI Taxonomy" id="703497"/>
    <lineage>
        <taxon>Eukaryota</taxon>
        <taxon>Fungi</taxon>
        <taxon>Dikarya</taxon>
        <taxon>Ascomycota</taxon>
        <taxon>Pezizomycotina</taxon>
        <taxon>Dothideomycetes</taxon>
        <taxon>Dothideomycetes incertae sedis</taxon>
        <taxon>Microthyriales</taxon>
        <taxon>Microthyriaceae</taxon>
        <taxon>Microthyrium</taxon>
    </lineage>
</organism>
<dbReference type="FunFam" id="3.10.20.90:FF:000179">
    <property type="entry name" value="Plant UBX domain-containing protein 4"/>
    <property type="match status" value="1"/>
</dbReference>
<keyword evidence="6" id="KW-1185">Reference proteome</keyword>
<dbReference type="GO" id="GO:0005829">
    <property type="term" value="C:cytosol"/>
    <property type="evidence" value="ECO:0007669"/>
    <property type="project" value="TreeGrafter"/>
</dbReference>
<feature type="compositionally biased region" description="Basic and acidic residues" evidence="2">
    <location>
        <begin position="89"/>
        <end position="104"/>
    </location>
</feature>
<dbReference type="GO" id="GO:0031468">
    <property type="term" value="P:nuclear membrane reassembly"/>
    <property type="evidence" value="ECO:0007669"/>
    <property type="project" value="TreeGrafter"/>
</dbReference>
<feature type="region of interest" description="Disordered" evidence="2">
    <location>
        <begin position="214"/>
        <end position="247"/>
    </location>
</feature>
<dbReference type="PANTHER" id="PTHR23333:SF20">
    <property type="entry name" value="NSFL1 COFACTOR P47"/>
    <property type="match status" value="1"/>
</dbReference>
<dbReference type="Proteomes" id="UP000799302">
    <property type="component" value="Unassembled WGS sequence"/>
</dbReference>
<evidence type="ECO:0000313" key="5">
    <source>
        <dbReference type="EMBL" id="KAF2672685.1"/>
    </source>
</evidence>
<dbReference type="EMBL" id="MU004231">
    <property type="protein sequence ID" value="KAF2672685.1"/>
    <property type="molecule type" value="Genomic_DNA"/>
</dbReference>
<keyword evidence="1" id="KW-0833">Ubl conjugation pathway</keyword>